<dbReference type="RefSeq" id="WP_029336108.1">
    <property type="nucleotide sequence ID" value="NZ_UGGP01000002.1"/>
</dbReference>
<dbReference type="AlphaFoldDB" id="A0A377HGZ9"/>
<reference evidence="2 3" key="1">
    <citation type="submission" date="2018-06" db="EMBL/GenBank/DDBJ databases">
        <authorList>
            <consortium name="Pathogen Informatics"/>
            <person name="Doyle S."/>
        </authorList>
    </citation>
    <scope>NUCLEOTIDE SEQUENCE [LARGE SCALE GENOMIC DNA]</scope>
    <source>
        <strain evidence="2 3">NCTC13163</strain>
    </source>
</reference>
<dbReference type="Proteomes" id="UP000254060">
    <property type="component" value="Unassembled WGS sequence"/>
</dbReference>
<organism evidence="2 3">
    <name type="scientific">Exiguobacterium aurantiacum</name>
    <dbReference type="NCBI Taxonomy" id="33987"/>
    <lineage>
        <taxon>Bacteria</taxon>
        <taxon>Bacillati</taxon>
        <taxon>Bacillota</taxon>
        <taxon>Bacilli</taxon>
        <taxon>Bacillales</taxon>
        <taxon>Bacillales Family XII. Incertae Sedis</taxon>
        <taxon>Exiguobacterium</taxon>
    </lineage>
</organism>
<evidence type="ECO:0000313" key="3">
    <source>
        <dbReference type="Proteomes" id="UP000254060"/>
    </source>
</evidence>
<dbReference type="STRING" id="1397694.GCA_000702585_03071"/>
<gene>
    <name evidence="2" type="ORF">NCTC13163_03212</name>
</gene>
<keyword evidence="1" id="KW-0812">Transmembrane</keyword>
<keyword evidence="1" id="KW-1133">Transmembrane helix</keyword>
<proteinExistence type="predicted"/>
<feature type="transmembrane region" description="Helical" evidence="1">
    <location>
        <begin position="20"/>
        <end position="38"/>
    </location>
</feature>
<name>A0A377HGZ9_9BACL</name>
<dbReference type="EMBL" id="UGGP01000002">
    <property type="protein sequence ID" value="STO53231.1"/>
    <property type="molecule type" value="Genomic_DNA"/>
</dbReference>
<feature type="transmembrane region" description="Helical" evidence="1">
    <location>
        <begin position="44"/>
        <end position="63"/>
    </location>
</feature>
<sequence length="99" mass="11615">MRKYRIPNEVTTELKINKMLYLHDFLFLVGLIVLRLVTLPFIPSVLHIPFTVFLVVFGLFMVLRPATNPQKRMVHALYYALIKRKDTYLALDAHTKGRD</sequence>
<evidence type="ECO:0000313" key="2">
    <source>
        <dbReference type="EMBL" id="STO53231.1"/>
    </source>
</evidence>
<dbReference type="Pfam" id="PF17332">
    <property type="entry name" value="DUF5592"/>
    <property type="match status" value="1"/>
</dbReference>
<keyword evidence="1" id="KW-0472">Membrane</keyword>
<dbReference type="OrthoDB" id="1937188at2"/>
<dbReference type="InterPro" id="IPR020275">
    <property type="entry name" value="DUF5592"/>
</dbReference>
<evidence type="ECO:0000256" key="1">
    <source>
        <dbReference type="SAM" id="Phobius"/>
    </source>
</evidence>
<accession>A0A377HGZ9</accession>
<protein>
    <submittedName>
        <fullName evidence="2">Uncharacterized protein</fullName>
    </submittedName>
</protein>